<organism evidence="4 5">
    <name type="scientific">Nematostella vectensis</name>
    <name type="common">Starlet sea anemone</name>
    <dbReference type="NCBI Taxonomy" id="45351"/>
    <lineage>
        <taxon>Eukaryota</taxon>
        <taxon>Metazoa</taxon>
        <taxon>Cnidaria</taxon>
        <taxon>Anthozoa</taxon>
        <taxon>Hexacorallia</taxon>
        <taxon>Actiniaria</taxon>
        <taxon>Edwardsiidae</taxon>
        <taxon>Nematostella</taxon>
    </lineage>
</organism>
<dbReference type="Pfam" id="PF00651">
    <property type="entry name" value="BTB"/>
    <property type="match status" value="1"/>
</dbReference>
<keyword evidence="2" id="KW-0677">Repeat</keyword>
<accession>A7RFM5</accession>
<dbReference type="InterPro" id="IPR011705">
    <property type="entry name" value="BACK"/>
</dbReference>
<dbReference type="GO" id="GO:0005737">
    <property type="term" value="C:cytoplasm"/>
    <property type="evidence" value="ECO:0000318"/>
    <property type="project" value="GO_Central"/>
</dbReference>
<protein>
    <recommendedName>
        <fullName evidence="3">BTB domain-containing protein</fullName>
    </recommendedName>
</protein>
<evidence type="ECO:0000256" key="2">
    <source>
        <dbReference type="ARBA" id="ARBA00022737"/>
    </source>
</evidence>
<dbReference type="Gene3D" id="2.120.10.80">
    <property type="entry name" value="Kelch-type beta propeller"/>
    <property type="match status" value="2"/>
</dbReference>
<dbReference type="Gene3D" id="3.30.710.10">
    <property type="entry name" value="Potassium Channel Kv1.1, Chain A"/>
    <property type="match status" value="1"/>
</dbReference>
<dbReference type="InterPro" id="IPR017096">
    <property type="entry name" value="BTB-kelch_protein"/>
</dbReference>
<dbReference type="PRINTS" id="PR00501">
    <property type="entry name" value="KELCHREPEAT"/>
</dbReference>
<keyword evidence="1" id="KW-0880">Kelch repeat</keyword>
<dbReference type="GO" id="GO:0031463">
    <property type="term" value="C:Cul3-RING ubiquitin ligase complex"/>
    <property type="evidence" value="ECO:0000318"/>
    <property type="project" value="GO_Central"/>
</dbReference>
<reference evidence="4 5" key="1">
    <citation type="journal article" date="2007" name="Science">
        <title>Sea anemone genome reveals ancestral eumetazoan gene repertoire and genomic organization.</title>
        <authorList>
            <person name="Putnam N.H."/>
            <person name="Srivastava M."/>
            <person name="Hellsten U."/>
            <person name="Dirks B."/>
            <person name="Chapman J."/>
            <person name="Salamov A."/>
            <person name="Terry A."/>
            <person name="Shapiro H."/>
            <person name="Lindquist E."/>
            <person name="Kapitonov V.V."/>
            <person name="Jurka J."/>
            <person name="Genikhovich G."/>
            <person name="Grigoriev I.V."/>
            <person name="Lucas S.M."/>
            <person name="Steele R.E."/>
            <person name="Finnerty J.R."/>
            <person name="Technau U."/>
            <person name="Martindale M.Q."/>
            <person name="Rokhsar D.S."/>
        </authorList>
    </citation>
    <scope>NUCLEOTIDE SEQUENCE [LARGE SCALE GENOMIC DNA]</scope>
    <source>
        <strain evidence="5">CH2 X CH6</strain>
    </source>
</reference>
<evidence type="ECO:0000313" key="5">
    <source>
        <dbReference type="Proteomes" id="UP000001593"/>
    </source>
</evidence>
<dbReference type="OMA" id="LANMSHF"/>
<dbReference type="GO" id="GO:1990756">
    <property type="term" value="F:ubiquitin-like ligase-substrate adaptor activity"/>
    <property type="evidence" value="ECO:0000318"/>
    <property type="project" value="GO_Central"/>
</dbReference>
<dbReference type="InterPro" id="IPR006652">
    <property type="entry name" value="Kelch_1"/>
</dbReference>
<dbReference type="InterPro" id="IPR011333">
    <property type="entry name" value="SKP1/BTB/POZ_sf"/>
</dbReference>
<dbReference type="PANTHER" id="PTHR24412:SF480">
    <property type="entry name" value="KELCH-LIKE PROTEIN 8"/>
    <property type="match status" value="1"/>
</dbReference>
<name>A7RFM5_NEMVE</name>
<evidence type="ECO:0000259" key="3">
    <source>
        <dbReference type="PROSITE" id="PS50097"/>
    </source>
</evidence>
<dbReference type="SUPFAM" id="SSF54695">
    <property type="entry name" value="POZ domain"/>
    <property type="match status" value="1"/>
</dbReference>
<dbReference type="PIRSF" id="PIRSF037037">
    <property type="entry name" value="Kelch-like_protein_gigaxonin"/>
    <property type="match status" value="1"/>
</dbReference>
<dbReference type="GO" id="GO:0043161">
    <property type="term" value="P:proteasome-mediated ubiquitin-dependent protein catabolic process"/>
    <property type="evidence" value="ECO:0000318"/>
    <property type="project" value="GO_Central"/>
</dbReference>
<dbReference type="STRING" id="45351.A7RFM5"/>
<dbReference type="HOGENOM" id="CLU_004253_14_2_1"/>
<feature type="domain" description="BTB" evidence="3">
    <location>
        <begin position="34"/>
        <end position="101"/>
    </location>
</feature>
<dbReference type="Proteomes" id="UP000001593">
    <property type="component" value="Unassembled WGS sequence"/>
</dbReference>
<dbReference type="SMART" id="SM00875">
    <property type="entry name" value="BACK"/>
    <property type="match status" value="1"/>
</dbReference>
<dbReference type="PROSITE" id="PS50097">
    <property type="entry name" value="BTB"/>
    <property type="match status" value="1"/>
</dbReference>
<dbReference type="PANTHER" id="PTHR24412">
    <property type="entry name" value="KELCH PROTEIN"/>
    <property type="match status" value="1"/>
</dbReference>
<dbReference type="InterPro" id="IPR000210">
    <property type="entry name" value="BTB/POZ_dom"/>
</dbReference>
<dbReference type="Pfam" id="PF01344">
    <property type="entry name" value="Kelch_1"/>
    <property type="match status" value="5"/>
</dbReference>
<evidence type="ECO:0000313" key="4">
    <source>
        <dbReference type="EMBL" id="EDO49628.1"/>
    </source>
</evidence>
<dbReference type="SUPFAM" id="SSF117281">
    <property type="entry name" value="Kelch motif"/>
    <property type="match status" value="2"/>
</dbReference>
<proteinExistence type="predicted"/>
<dbReference type="eggNOG" id="KOG4441">
    <property type="taxonomic scope" value="Eukaryota"/>
</dbReference>
<dbReference type="EMBL" id="DS469508">
    <property type="protein sequence ID" value="EDO49628.1"/>
    <property type="molecule type" value="Genomic_DNA"/>
</dbReference>
<dbReference type="InterPro" id="IPR015915">
    <property type="entry name" value="Kelch-typ_b-propeller"/>
</dbReference>
<evidence type="ECO:0000256" key="1">
    <source>
        <dbReference type="ARBA" id="ARBA00022441"/>
    </source>
</evidence>
<sequence length="588" mass="65384">MGDILIQEFTYEANDLPSQAFTILTQLLEQEKLCDVTIKAGERKIRCHRVVLASCSAYFHSMFTNSMLESSQEVITIQGLSEKSVIQLINFMYTRKITITIDNIESLLTASAVFQLDPVVYACCEFMKRHLHVSNCLEMRAYAELHGCIEFIHFADKFARGCFTTLVSNDMFLKLSPKHLAEIVSGDDLNVKAEEIVFEAILKWVEHDPEKRSEHIADLISQVRLPLLPTDYLINRVEQNSLLSSNMACRNFIDEAKNFKLCPVNVSSFRTQPRKSTAGTLFSVGGRGKTGEPFQCIECYDWFSDSWFMTARLSTPRRHVAVASLNGRVYAIGGHDGIQHLNSVECFDPENNTWTDVAPMRTYRRGMSAGVLQGVIYVAGGLDEATCFETVERYDPETDEWSIVSSMLHRRGGVGVAGLEGYLYAVGGNDGTVSLQSVERYNPHTGRWTRVASMNRRRAGVGVAVVGQYLYAIGGFDDSNPLDSVERYDPKTNQWSYIASMSTCRGGVGAGSMGERIWAVGGHNGTQYLGSMESYNPAKDVWEASAQMSTPRAGSGVTGCMCDVQALKALNWEMAVGIVFVRLNSENK</sequence>
<dbReference type="InParanoid" id="A7RFM5"/>
<dbReference type="SMART" id="SM00612">
    <property type="entry name" value="Kelch"/>
    <property type="match status" value="6"/>
</dbReference>
<dbReference type="FunFam" id="1.25.40.420:FF:000001">
    <property type="entry name" value="Kelch-like family member 12"/>
    <property type="match status" value="1"/>
</dbReference>
<dbReference type="SMART" id="SM00225">
    <property type="entry name" value="BTB"/>
    <property type="match status" value="1"/>
</dbReference>
<dbReference type="AlphaFoldDB" id="A7RFM5"/>
<gene>
    <name evidence="4" type="ORF">NEMVEDRAFT_v1g227865</name>
</gene>
<keyword evidence="5" id="KW-1185">Reference proteome</keyword>
<dbReference type="PhylomeDB" id="A7RFM5"/>
<dbReference type="Gene3D" id="1.25.40.420">
    <property type="match status" value="1"/>
</dbReference>
<dbReference type="Pfam" id="PF07707">
    <property type="entry name" value="BACK"/>
    <property type="match status" value="1"/>
</dbReference>